<name>A0ABY6Z4T9_9BACL</name>
<accession>A0ABY6Z4T9</accession>
<dbReference type="PROSITE" id="PS50109">
    <property type="entry name" value="HIS_KIN"/>
    <property type="match status" value="1"/>
</dbReference>
<dbReference type="SMART" id="SM00091">
    <property type="entry name" value="PAS"/>
    <property type="match status" value="1"/>
</dbReference>
<feature type="domain" description="Histidine kinase" evidence="10">
    <location>
        <begin position="310"/>
        <end position="514"/>
    </location>
</feature>
<reference evidence="13" key="1">
    <citation type="submission" date="2022-08" db="EMBL/GenBank/DDBJ databases">
        <title>Alicyclobacillus dauci DSM2870, complete genome.</title>
        <authorList>
            <person name="Wang Q."/>
            <person name="Cai R."/>
            <person name="Wang Z."/>
        </authorList>
    </citation>
    <scope>NUCLEOTIDE SEQUENCE</scope>
    <source>
        <strain evidence="13">DSM 28700</strain>
    </source>
</reference>
<evidence type="ECO:0000256" key="8">
    <source>
        <dbReference type="ARBA" id="ARBA00023012"/>
    </source>
</evidence>
<feature type="transmembrane region" description="Helical" evidence="9">
    <location>
        <begin position="96"/>
        <end position="115"/>
    </location>
</feature>
<dbReference type="InterPro" id="IPR000700">
    <property type="entry name" value="PAS-assoc_C"/>
</dbReference>
<organism evidence="13 14">
    <name type="scientific">Alicyclobacillus dauci</name>
    <dbReference type="NCBI Taxonomy" id="1475485"/>
    <lineage>
        <taxon>Bacteria</taxon>
        <taxon>Bacillati</taxon>
        <taxon>Bacillota</taxon>
        <taxon>Bacilli</taxon>
        <taxon>Bacillales</taxon>
        <taxon>Alicyclobacillaceae</taxon>
        <taxon>Alicyclobacillus</taxon>
    </lineage>
</organism>
<keyword evidence="9" id="KW-1133">Transmembrane helix</keyword>
<keyword evidence="14" id="KW-1185">Reference proteome</keyword>
<dbReference type="InterPro" id="IPR035965">
    <property type="entry name" value="PAS-like_dom_sf"/>
</dbReference>
<feature type="domain" description="PAC" evidence="12">
    <location>
        <begin position="246"/>
        <end position="297"/>
    </location>
</feature>
<feature type="transmembrane region" description="Helical" evidence="9">
    <location>
        <begin position="62"/>
        <end position="84"/>
    </location>
</feature>
<evidence type="ECO:0000259" key="10">
    <source>
        <dbReference type="PROSITE" id="PS50109"/>
    </source>
</evidence>
<sequence length="532" mass="58934">MGMYGGIAAICDQLNPISIFGIPGDFQSVPIVLSILYGKRRAGLIAVGILVAYQVISRENHAVASIAALLVYSSLPFFICHRFAYYSREKRRKTAIYLSLVVLVVQLVTIVALVFIFEPNHVLTFEAIARCLLVAVVLQFVLMTGGMLIVENIIQDGRDRTELVESRYALEVSNERYQSFVEYNPNGVCAFDLDHRVQMANTAYLSMIGYCLDELTGLTRFDMSFPEDHPLVHDLRERAIRGEIARDIETKMRHKSGQAIPIRLTQVPIVLKGECVGYYSVVADITEERMAEELVRKSDKLATVGQLAAGVAHEIRNPLTSIKGFLKLIERDPAGSKQYFSIVNSELSRIDLISSQLLVLAKPQVEKSVPVDVDAAIRDVAVLMKPQANLANVSIRTHSDDGMKYVLWDENQIRQVFMNIVKNALEATPVGGTVTLMTKSTGDEVQIVIEDTGIGMTQETIKRLGEPFYTTKGNGTGLGLMVSHRMIDRHGGTIHYDSIPGQGTRVTVELTRIGKSRGGLTQGNERNYLVNS</sequence>
<dbReference type="InterPro" id="IPR004358">
    <property type="entry name" value="Sig_transdc_His_kin-like_C"/>
</dbReference>
<dbReference type="SUPFAM" id="SSF47384">
    <property type="entry name" value="Homodimeric domain of signal transducing histidine kinase"/>
    <property type="match status" value="1"/>
</dbReference>
<keyword evidence="5" id="KW-0547">Nucleotide-binding</keyword>
<evidence type="ECO:0000259" key="12">
    <source>
        <dbReference type="PROSITE" id="PS50113"/>
    </source>
</evidence>
<feature type="domain" description="PAS" evidence="11">
    <location>
        <begin position="173"/>
        <end position="243"/>
    </location>
</feature>
<dbReference type="PROSITE" id="PS50112">
    <property type="entry name" value="PAS"/>
    <property type="match status" value="1"/>
</dbReference>
<dbReference type="GO" id="GO:0005524">
    <property type="term" value="F:ATP binding"/>
    <property type="evidence" value="ECO:0007669"/>
    <property type="project" value="UniProtKB-KW"/>
</dbReference>
<dbReference type="EMBL" id="CP104064">
    <property type="protein sequence ID" value="WAH37780.1"/>
    <property type="molecule type" value="Genomic_DNA"/>
</dbReference>
<dbReference type="SMART" id="SM00388">
    <property type="entry name" value="HisKA"/>
    <property type="match status" value="1"/>
</dbReference>
<dbReference type="CDD" id="cd00075">
    <property type="entry name" value="HATPase"/>
    <property type="match status" value="1"/>
</dbReference>
<dbReference type="NCBIfam" id="TIGR00229">
    <property type="entry name" value="sensory_box"/>
    <property type="match status" value="1"/>
</dbReference>
<evidence type="ECO:0000256" key="2">
    <source>
        <dbReference type="ARBA" id="ARBA00012438"/>
    </source>
</evidence>
<keyword evidence="7 13" id="KW-0067">ATP-binding</keyword>
<dbReference type="Gene3D" id="1.10.287.130">
    <property type="match status" value="1"/>
</dbReference>
<evidence type="ECO:0000313" key="13">
    <source>
        <dbReference type="EMBL" id="WAH37780.1"/>
    </source>
</evidence>
<dbReference type="InterPro" id="IPR005467">
    <property type="entry name" value="His_kinase_dom"/>
</dbReference>
<dbReference type="Gene3D" id="3.30.450.20">
    <property type="entry name" value="PAS domain"/>
    <property type="match status" value="1"/>
</dbReference>
<dbReference type="InterPro" id="IPR013656">
    <property type="entry name" value="PAS_4"/>
</dbReference>
<dbReference type="EC" id="2.7.13.3" evidence="2"/>
<dbReference type="PRINTS" id="PR00344">
    <property type="entry name" value="BCTRLSENSOR"/>
</dbReference>
<keyword evidence="9" id="KW-0472">Membrane</keyword>
<dbReference type="InterPro" id="IPR000014">
    <property type="entry name" value="PAS"/>
</dbReference>
<dbReference type="SUPFAM" id="SSF55785">
    <property type="entry name" value="PYP-like sensor domain (PAS domain)"/>
    <property type="match status" value="1"/>
</dbReference>
<dbReference type="PANTHER" id="PTHR43065">
    <property type="entry name" value="SENSOR HISTIDINE KINASE"/>
    <property type="match status" value="1"/>
</dbReference>
<dbReference type="CDD" id="cd00082">
    <property type="entry name" value="HisKA"/>
    <property type="match status" value="1"/>
</dbReference>
<evidence type="ECO:0000256" key="9">
    <source>
        <dbReference type="SAM" id="Phobius"/>
    </source>
</evidence>
<evidence type="ECO:0000256" key="4">
    <source>
        <dbReference type="ARBA" id="ARBA00022679"/>
    </source>
</evidence>
<dbReference type="InterPro" id="IPR003594">
    <property type="entry name" value="HATPase_dom"/>
</dbReference>
<evidence type="ECO:0000256" key="5">
    <source>
        <dbReference type="ARBA" id="ARBA00022741"/>
    </source>
</evidence>
<protein>
    <recommendedName>
        <fullName evidence="2">histidine kinase</fullName>
        <ecNumber evidence="2">2.7.13.3</ecNumber>
    </recommendedName>
</protein>
<evidence type="ECO:0000256" key="7">
    <source>
        <dbReference type="ARBA" id="ARBA00022840"/>
    </source>
</evidence>
<dbReference type="CDD" id="cd00130">
    <property type="entry name" value="PAS"/>
    <property type="match status" value="1"/>
</dbReference>
<feature type="transmembrane region" description="Helical" evidence="9">
    <location>
        <begin position="127"/>
        <end position="150"/>
    </location>
</feature>
<feature type="transmembrane region" description="Helical" evidence="9">
    <location>
        <begin position="41"/>
        <end position="56"/>
    </location>
</feature>
<keyword evidence="4" id="KW-0808">Transferase</keyword>
<dbReference type="RefSeq" id="WP_268045304.1">
    <property type="nucleotide sequence ID" value="NZ_CP104064.1"/>
</dbReference>
<gene>
    <name evidence="13" type="ORF">NZD86_04555</name>
</gene>
<evidence type="ECO:0000256" key="1">
    <source>
        <dbReference type="ARBA" id="ARBA00000085"/>
    </source>
</evidence>
<evidence type="ECO:0000256" key="3">
    <source>
        <dbReference type="ARBA" id="ARBA00022553"/>
    </source>
</evidence>
<dbReference type="Pfam" id="PF08448">
    <property type="entry name" value="PAS_4"/>
    <property type="match status" value="1"/>
</dbReference>
<keyword evidence="8" id="KW-0902">Two-component regulatory system</keyword>
<proteinExistence type="predicted"/>
<dbReference type="SUPFAM" id="SSF55874">
    <property type="entry name" value="ATPase domain of HSP90 chaperone/DNA topoisomerase II/histidine kinase"/>
    <property type="match status" value="1"/>
</dbReference>
<comment type="catalytic activity">
    <reaction evidence="1">
        <text>ATP + protein L-histidine = ADP + protein N-phospho-L-histidine.</text>
        <dbReference type="EC" id="2.7.13.3"/>
    </reaction>
</comment>
<dbReference type="SMART" id="SM00387">
    <property type="entry name" value="HATPase_c"/>
    <property type="match status" value="1"/>
</dbReference>
<dbReference type="PROSITE" id="PS50113">
    <property type="entry name" value="PAC"/>
    <property type="match status" value="1"/>
</dbReference>
<evidence type="ECO:0000313" key="14">
    <source>
        <dbReference type="Proteomes" id="UP001164803"/>
    </source>
</evidence>
<dbReference type="PANTHER" id="PTHR43065:SF10">
    <property type="entry name" value="PEROXIDE STRESS-ACTIVATED HISTIDINE KINASE MAK3"/>
    <property type="match status" value="1"/>
</dbReference>
<keyword evidence="3" id="KW-0597">Phosphoprotein</keyword>
<evidence type="ECO:0000256" key="6">
    <source>
        <dbReference type="ARBA" id="ARBA00022777"/>
    </source>
</evidence>
<keyword evidence="9" id="KW-0812">Transmembrane</keyword>
<dbReference type="InterPro" id="IPR036890">
    <property type="entry name" value="HATPase_C_sf"/>
</dbReference>
<dbReference type="Gene3D" id="3.30.565.10">
    <property type="entry name" value="Histidine kinase-like ATPase, C-terminal domain"/>
    <property type="match status" value="1"/>
</dbReference>
<dbReference type="Proteomes" id="UP001164803">
    <property type="component" value="Chromosome"/>
</dbReference>
<evidence type="ECO:0000259" key="11">
    <source>
        <dbReference type="PROSITE" id="PS50112"/>
    </source>
</evidence>
<dbReference type="InterPro" id="IPR036097">
    <property type="entry name" value="HisK_dim/P_sf"/>
</dbReference>
<dbReference type="Pfam" id="PF02518">
    <property type="entry name" value="HATPase_c"/>
    <property type="match status" value="1"/>
</dbReference>
<keyword evidence="6" id="KW-0418">Kinase</keyword>
<dbReference type="Pfam" id="PF00512">
    <property type="entry name" value="HisKA"/>
    <property type="match status" value="1"/>
</dbReference>
<dbReference type="InterPro" id="IPR003661">
    <property type="entry name" value="HisK_dim/P_dom"/>
</dbReference>